<reference evidence="4 5" key="1">
    <citation type="submission" date="2018-06" db="EMBL/GenBank/DDBJ databases">
        <title>Streptomyces reniochalinae sp. nov. and Streptomyces diacarnus sp. nov. from marine sponges.</title>
        <authorList>
            <person name="Li L."/>
        </authorList>
    </citation>
    <scope>NUCLEOTIDE SEQUENCE [LARGE SCALE GENOMIC DNA]</scope>
    <source>
        <strain evidence="4 5">LHW50302</strain>
    </source>
</reference>
<gene>
    <name evidence="4" type="ORF">DQ392_00665</name>
</gene>
<dbReference type="AlphaFoldDB" id="A0A367F614"/>
<keyword evidence="5" id="KW-1185">Reference proteome</keyword>
<evidence type="ECO:0008006" key="6">
    <source>
        <dbReference type="Google" id="ProtNLM"/>
    </source>
</evidence>
<dbReference type="Pfam" id="PF02225">
    <property type="entry name" value="PA"/>
    <property type="match status" value="1"/>
</dbReference>
<dbReference type="InterPro" id="IPR046450">
    <property type="entry name" value="PA_dom_sf"/>
</dbReference>
<protein>
    <recommendedName>
        <fullName evidence="6">Amidohydrolase</fullName>
    </recommendedName>
</protein>
<accession>A0A367F614</accession>
<dbReference type="OrthoDB" id="345880at2"/>
<feature type="signal peptide" evidence="1">
    <location>
        <begin position="1"/>
        <end position="34"/>
    </location>
</feature>
<sequence length="500" mass="53367">MRISSRPLRRVLRPAAAAALTLTCLAGQQTVATAATPPAGDGTAHAAGTRALTADRLASRVRGRDVFRHLRAFQRIADDSGGDRGYNRPGFTRSARYVAGQLENAGYAVRRQRVPYTDFDVTSERLSVRTGHGRARDVPVLMTRFTPSTAARGLTARAVALPEGRTGCDAGDYDGVAVRGSVVVLARNACGFAHQQQVAARAGARAVVMYYPTPSPRNNYRLMAMAPEDFSIPMGMVSQTDGERLARQAAARPGARVRLTLRARNVERTTVNLIAETRGGDPDDVVVLGGHLDSVPEAPGVNDNGSTAATVLQTALAMAPHQNAVRNKVRFMWWGAEEILDVGSGYYVDHLSPAERGRIAAVLNAELLAPSNSGRFVWDTGSGGSHELAELFAGYFTRHGLPFERQDPGAIGSDHLVFQAAGLPVGGIDGGNLGVKTAAQQKLFGGTAGQMFDPCYHQPCDRLDAIDREDLDRNAPALAWVTARLATDDDAVRAVRRAGP</sequence>
<dbReference type="InterPro" id="IPR003137">
    <property type="entry name" value="PA_domain"/>
</dbReference>
<dbReference type="RefSeq" id="WP_114013456.1">
    <property type="nucleotide sequence ID" value="NZ_QOIM01000017.1"/>
</dbReference>
<evidence type="ECO:0000256" key="1">
    <source>
        <dbReference type="SAM" id="SignalP"/>
    </source>
</evidence>
<dbReference type="SUPFAM" id="SSF53187">
    <property type="entry name" value="Zn-dependent exopeptidases"/>
    <property type="match status" value="1"/>
</dbReference>
<dbReference type="Proteomes" id="UP000253507">
    <property type="component" value="Unassembled WGS sequence"/>
</dbReference>
<name>A0A367F614_9ACTN</name>
<dbReference type="InterPro" id="IPR007484">
    <property type="entry name" value="Peptidase_M28"/>
</dbReference>
<dbReference type="EMBL" id="QOIM01000017">
    <property type="protein sequence ID" value="RCG25796.1"/>
    <property type="molecule type" value="Genomic_DNA"/>
</dbReference>
<dbReference type="Gene3D" id="3.50.30.30">
    <property type="match status" value="1"/>
</dbReference>
<feature type="chain" id="PRO_5016794085" description="Amidohydrolase" evidence="1">
    <location>
        <begin position="35"/>
        <end position="500"/>
    </location>
</feature>
<feature type="domain" description="Peptidase M28" evidence="3">
    <location>
        <begin position="272"/>
        <end position="477"/>
    </location>
</feature>
<organism evidence="4 5">
    <name type="scientific">Streptomyces reniochalinae</name>
    <dbReference type="NCBI Taxonomy" id="2250578"/>
    <lineage>
        <taxon>Bacteria</taxon>
        <taxon>Bacillati</taxon>
        <taxon>Actinomycetota</taxon>
        <taxon>Actinomycetes</taxon>
        <taxon>Kitasatosporales</taxon>
        <taxon>Streptomycetaceae</taxon>
        <taxon>Streptomyces</taxon>
    </lineage>
</organism>
<evidence type="ECO:0000313" key="5">
    <source>
        <dbReference type="Proteomes" id="UP000253507"/>
    </source>
</evidence>
<evidence type="ECO:0000259" key="3">
    <source>
        <dbReference type="Pfam" id="PF04389"/>
    </source>
</evidence>
<dbReference type="PANTHER" id="PTHR12147">
    <property type="entry name" value="METALLOPEPTIDASE M28 FAMILY MEMBER"/>
    <property type="match status" value="1"/>
</dbReference>
<dbReference type="Pfam" id="PF04389">
    <property type="entry name" value="Peptidase_M28"/>
    <property type="match status" value="1"/>
</dbReference>
<feature type="domain" description="PA" evidence="2">
    <location>
        <begin position="155"/>
        <end position="245"/>
    </location>
</feature>
<dbReference type="Gene3D" id="3.40.630.10">
    <property type="entry name" value="Zn peptidases"/>
    <property type="match status" value="1"/>
</dbReference>
<dbReference type="PANTHER" id="PTHR12147:SF26">
    <property type="entry name" value="PEPTIDASE M28 DOMAIN-CONTAINING PROTEIN"/>
    <property type="match status" value="1"/>
</dbReference>
<evidence type="ECO:0000313" key="4">
    <source>
        <dbReference type="EMBL" id="RCG25796.1"/>
    </source>
</evidence>
<keyword evidence="1" id="KW-0732">Signal</keyword>
<dbReference type="GO" id="GO:0006508">
    <property type="term" value="P:proteolysis"/>
    <property type="evidence" value="ECO:0007669"/>
    <property type="project" value="InterPro"/>
</dbReference>
<comment type="caution">
    <text evidence="4">The sequence shown here is derived from an EMBL/GenBank/DDBJ whole genome shotgun (WGS) entry which is preliminary data.</text>
</comment>
<evidence type="ECO:0000259" key="2">
    <source>
        <dbReference type="Pfam" id="PF02225"/>
    </source>
</evidence>
<dbReference type="InterPro" id="IPR045175">
    <property type="entry name" value="M28_fam"/>
</dbReference>
<proteinExistence type="predicted"/>
<dbReference type="SUPFAM" id="SSF52025">
    <property type="entry name" value="PA domain"/>
    <property type="match status" value="1"/>
</dbReference>
<dbReference type="GO" id="GO:0008235">
    <property type="term" value="F:metalloexopeptidase activity"/>
    <property type="evidence" value="ECO:0007669"/>
    <property type="project" value="InterPro"/>
</dbReference>